<protein>
    <submittedName>
        <fullName evidence="7">Cache 3/Cache 2 fusion domain-containing protein</fullName>
    </submittedName>
</protein>
<dbReference type="SUPFAM" id="SSF103190">
    <property type="entry name" value="Sensory domain-like"/>
    <property type="match status" value="1"/>
</dbReference>
<dbReference type="PANTHER" id="PTHR43531:SF14">
    <property type="entry name" value="METHYL-ACCEPTING CHEMOTAXIS PROTEIN I-RELATED"/>
    <property type="match status" value="1"/>
</dbReference>
<dbReference type="SMART" id="SM00283">
    <property type="entry name" value="MA"/>
    <property type="match status" value="1"/>
</dbReference>
<gene>
    <name evidence="7" type="ORF">IM725_12045</name>
</gene>
<evidence type="ECO:0000259" key="6">
    <source>
        <dbReference type="PROSITE" id="PS50885"/>
    </source>
</evidence>
<dbReference type="PROSITE" id="PS51318">
    <property type="entry name" value="TAT"/>
    <property type="match status" value="1"/>
</dbReference>
<accession>A0ABR9SG31</accession>
<keyword evidence="3" id="KW-0807">Transducer</keyword>
<evidence type="ECO:0000256" key="4">
    <source>
        <dbReference type="SAM" id="Phobius"/>
    </source>
</evidence>
<dbReference type="Pfam" id="PF00015">
    <property type="entry name" value="MCPsignal"/>
    <property type="match status" value="1"/>
</dbReference>
<dbReference type="SUPFAM" id="SSF58104">
    <property type="entry name" value="Methyl-accepting chemotaxis protein (MCP) signaling domain"/>
    <property type="match status" value="1"/>
</dbReference>
<dbReference type="RefSeq" id="WP_193780843.1">
    <property type="nucleotide sequence ID" value="NZ_JADDOJ010000045.1"/>
</dbReference>
<feature type="domain" description="HAMP" evidence="6">
    <location>
        <begin position="339"/>
        <end position="391"/>
    </location>
</feature>
<dbReference type="InterPro" id="IPR029151">
    <property type="entry name" value="Sensor-like_sf"/>
</dbReference>
<comment type="caution">
    <text evidence="7">The sequence shown here is derived from an EMBL/GenBank/DDBJ whole genome shotgun (WGS) entry which is preliminary data.</text>
</comment>
<dbReference type="PANTHER" id="PTHR43531">
    <property type="entry name" value="PROTEIN ICFG"/>
    <property type="match status" value="1"/>
</dbReference>
<evidence type="ECO:0000313" key="8">
    <source>
        <dbReference type="Proteomes" id="UP000715965"/>
    </source>
</evidence>
<dbReference type="Gene3D" id="3.30.450.20">
    <property type="entry name" value="PAS domain"/>
    <property type="match status" value="1"/>
</dbReference>
<dbReference type="Proteomes" id="UP000715965">
    <property type="component" value="Unassembled WGS sequence"/>
</dbReference>
<sequence>MQARTSSLARRLVLTSVALLVAALALTSFIATTTAARQSRELVTRWLDDKVKSVAESVDAFDATSRVMAERAYNGFRQALPGSFALDAGAGVLRHEGKPLNGRFDEVDAFNRSTGGVATIFMRRGEDFVRIATNVKQQNGERAVGTLLARNSPAYPQMMAGKRYVGRAVLFGTPFMTVYDPVRDAAGNVVGILFIGFDISDFQRSLEGVVKNSRFFDTGGTYVIDPRQSNADAVFVSHPSAAGKKVLEVEPGADAFLTRLRAADEVVALDATPLFAGSGKGEAPWAVKRSSKSTGWWVVAEVPEAEAMAAHRAGMRILWGLLAACAVLMGLALGLLVRRQVSRPLAELGAAVDRLAEGDLRHPFSYARADEVGALVERLETMRQRFGAMIAQLRGASDSIRVASTEIAAGHQDLSTRTEHTAGNLQQTAASMQQLAGTVNESAASAGQASELATQSAGIARRGGEVVQSVVATMAGMGESSRRISDITGVIDSIAFQTNILALNAAVEAARAGDQGRGFAVVASEVRALAQRSGEAAREIRALIGETVERVQAGTGQVQEAGAAMKDIVDAADRVAAMIARISAAAAEQSSGLASVNQAVSQLDEATQQNAALVEQGTAAAHSLHAQSAGLVEVVAKFRTEETAG</sequence>
<evidence type="ECO:0000256" key="1">
    <source>
        <dbReference type="ARBA" id="ARBA00022481"/>
    </source>
</evidence>
<dbReference type="PRINTS" id="PR00260">
    <property type="entry name" value="CHEMTRNSDUCR"/>
</dbReference>
<keyword evidence="8" id="KW-1185">Reference proteome</keyword>
<dbReference type="InterPro" id="IPR003660">
    <property type="entry name" value="HAMP_dom"/>
</dbReference>
<evidence type="ECO:0000256" key="3">
    <source>
        <dbReference type="PROSITE-ProRule" id="PRU00284"/>
    </source>
</evidence>
<proteinExistence type="inferred from homology"/>
<dbReference type="InterPro" id="IPR004090">
    <property type="entry name" value="Chemotax_Me-accpt_rcpt"/>
</dbReference>
<keyword evidence="4" id="KW-0812">Transmembrane</keyword>
<keyword evidence="1" id="KW-0488">Methylation</keyword>
<reference evidence="7 8" key="1">
    <citation type="submission" date="2020-10" db="EMBL/GenBank/DDBJ databases">
        <title>Draft genome of Ramlibacter aquaticus LMG 30558.</title>
        <authorList>
            <person name="Props R."/>
        </authorList>
    </citation>
    <scope>NUCLEOTIDE SEQUENCE [LARGE SCALE GENOMIC DNA]</scope>
    <source>
        <strain evidence="7 8">LMG 30558</strain>
    </source>
</reference>
<evidence type="ECO:0000256" key="2">
    <source>
        <dbReference type="ARBA" id="ARBA00029447"/>
    </source>
</evidence>
<dbReference type="EMBL" id="JADDOJ010000045">
    <property type="protein sequence ID" value="MBE7941303.1"/>
    <property type="molecule type" value="Genomic_DNA"/>
</dbReference>
<dbReference type="InterPro" id="IPR006311">
    <property type="entry name" value="TAT_signal"/>
</dbReference>
<dbReference type="Pfam" id="PF00672">
    <property type="entry name" value="HAMP"/>
    <property type="match status" value="1"/>
</dbReference>
<feature type="transmembrane region" description="Helical" evidence="4">
    <location>
        <begin position="317"/>
        <end position="337"/>
    </location>
</feature>
<comment type="similarity">
    <text evidence="2">Belongs to the methyl-accepting chemotaxis (MCP) protein family.</text>
</comment>
<keyword evidence="4" id="KW-1133">Transmembrane helix</keyword>
<evidence type="ECO:0000313" key="7">
    <source>
        <dbReference type="EMBL" id="MBE7941303.1"/>
    </source>
</evidence>
<dbReference type="InterPro" id="IPR051310">
    <property type="entry name" value="MCP_chemotaxis"/>
</dbReference>
<dbReference type="Pfam" id="PF17201">
    <property type="entry name" value="Cache_3-Cache_2"/>
    <property type="match status" value="1"/>
</dbReference>
<feature type="domain" description="Methyl-accepting transducer" evidence="5">
    <location>
        <begin position="396"/>
        <end position="625"/>
    </location>
</feature>
<dbReference type="PROSITE" id="PS50885">
    <property type="entry name" value="HAMP"/>
    <property type="match status" value="1"/>
</dbReference>
<keyword evidence="4" id="KW-0472">Membrane</keyword>
<dbReference type="InterPro" id="IPR004089">
    <property type="entry name" value="MCPsignal_dom"/>
</dbReference>
<name>A0ABR9SG31_9BURK</name>
<dbReference type="CDD" id="cd06225">
    <property type="entry name" value="HAMP"/>
    <property type="match status" value="1"/>
</dbReference>
<dbReference type="PROSITE" id="PS50111">
    <property type="entry name" value="CHEMOTAXIS_TRANSDUC_2"/>
    <property type="match status" value="1"/>
</dbReference>
<organism evidence="7 8">
    <name type="scientific">Ramlibacter aquaticus</name>
    <dbReference type="NCBI Taxonomy" id="2780094"/>
    <lineage>
        <taxon>Bacteria</taxon>
        <taxon>Pseudomonadati</taxon>
        <taxon>Pseudomonadota</taxon>
        <taxon>Betaproteobacteria</taxon>
        <taxon>Burkholderiales</taxon>
        <taxon>Comamonadaceae</taxon>
        <taxon>Ramlibacter</taxon>
    </lineage>
</organism>
<dbReference type="Gene3D" id="1.10.287.950">
    <property type="entry name" value="Methyl-accepting chemotaxis protein"/>
    <property type="match status" value="1"/>
</dbReference>
<dbReference type="InterPro" id="IPR033462">
    <property type="entry name" value="Cache_3-Cache_2"/>
</dbReference>
<dbReference type="CDD" id="cd11386">
    <property type="entry name" value="MCP_signal"/>
    <property type="match status" value="1"/>
</dbReference>
<dbReference type="SMART" id="SM00304">
    <property type="entry name" value="HAMP"/>
    <property type="match status" value="1"/>
</dbReference>
<evidence type="ECO:0000259" key="5">
    <source>
        <dbReference type="PROSITE" id="PS50111"/>
    </source>
</evidence>